<dbReference type="InterPro" id="IPR003593">
    <property type="entry name" value="AAA+_ATPase"/>
</dbReference>
<dbReference type="Gene3D" id="3.40.50.300">
    <property type="entry name" value="P-loop containing nucleotide triphosphate hydrolases"/>
    <property type="match status" value="1"/>
</dbReference>
<dbReference type="STRING" id="394096.DB31_2667"/>
<feature type="domain" description="AAA+ ATPase" evidence="1">
    <location>
        <begin position="486"/>
        <end position="656"/>
    </location>
</feature>
<accession>A0A085W786</accession>
<comment type="caution">
    <text evidence="2">The sequence shown here is derived from an EMBL/GenBank/DDBJ whole genome shotgun (WGS) entry which is preliminary data.</text>
</comment>
<sequence>MIIISTPDAPKLKELYERKFIPAREQRWPQWLKDYVAYVERVQSATEVEWVAPQFQKFLWTDNGVSTAGMGAMVQVDSAYTDTALAKVLFRMRQEKLPEDTLERAKVLQSMFEEIMGMVTPKHNERRPGARLIRIFAGLFPRNVLCLLDQHRTHVVRRYLGMKKGGMGTIAQQVVIRQRLQDSLGEPSSLRGHVEQSMFSWLLYELAEEENISELEEAPVPGDPSKSGTDAPRLKLLPFEEQRKGLFYIPRAINTVMRLVRSTETGTTREEMLEAIRDLFPGLKNSSLEMYLSVLRTNLGVIEFRDNAFRPSARGQQLLDGEEPSEVLAPILVGQIFGFAQVLWILKDKPGGLVRSEIVERLLTWYPRWTTPRVPNDVLTWSKEIGLVEEIGGADKRVILTEPGSYWASGLPADLETKWGPTSIIDDPSPAEGTVIIPGPTLGAGLRPAPFEKIRERFQNDKELKGLVYPTSFVHLFDAALRALDGKRFVLLAGLSGTGKTSLARAYARAYCEALELNPADHYCEVSVRPDWTDPTGLLGYYNPISAKPRFEETEALELVLRASQNPTLPYFLCLDEMNLARVEHYFAPFLTAMEGKGELQIHNERDRIDGVEPRVPWPRNLFIIGTVNMDETTHAFSDKVLDRAFSFELWDVDLAAWQARALEAGTSADMLQRVMPVLEKLQKALVPARRHFGYRTCQEVVAFCSAVSSLPLQEALDAAVLAKVLPKLRGDDSGPLPQALAEVLRICQGEKLQNSAQKVEQMRRSLESLGVARFWM</sequence>
<gene>
    <name evidence="2" type="ORF">DB31_2667</name>
</gene>
<dbReference type="SUPFAM" id="SSF52540">
    <property type="entry name" value="P-loop containing nucleoside triphosphate hydrolases"/>
    <property type="match status" value="1"/>
</dbReference>
<dbReference type="InterPro" id="IPR027417">
    <property type="entry name" value="P-loop_NTPase"/>
</dbReference>
<reference evidence="2 3" key="1">
    <citation type="submission" date="2014-04" db="EMBL/GenBank/DDBJ databases">
        <title>Genome assembly of Hyalangium minutum DSM 14724.</title>
        <authorList>
            <person name="Sharma G."/>
            <person name="Subramanian S."/>
        </authorList>
    </citation>
    <scope>NUCLEOTIDE SEQUENCE [LARGE SCALE GENOMIC DNA]</scope>
    <source>
        <strain evidence="2 3">DSM 14724</strain>
    </source>
</reference>
<dbReference type="PATRIC" id="fig|394096.3.peg.6998"/>
<name>A0A085W786_9BACT</name>
<dbReference type="AlphaFoldDB" id="A0A085W786"/>
<dbReference type="Proteomes" id="UP000028725">
    <property type="component" value="Unassembled WGS sequence"/>
</dbReference>
<organism evidence="2 3">
    <name type="scientific">Hyalangium minutum</name>
    <dbReference type="NCBI Taxonomy" id="394096"/>
    <lineage>
        <taxon>Bacteria</taxon>
        <taxon>Pseudomonadati</taxon>
        <taxon>Myxococcota</taxon>
        <taxon>Myxococcia</taxon>
        <taxon>Myxococcales</taxon>
        <taxon>Cystobacterineae</taxon>
        <taxon>Archangiaceae</taxon>
        <taxon>Hyalangium</taxon>
    </lineage>
</organism>
<evidence type="ECO:0000313" key="3">
    <source>
        <dbReference type="Proteomes" id="UP000028725"/>
    </source>
</evidence>
<evidence type="ECO:0000313" key="2">
    <source>
        <dbReference type="EMBL" id="KFE63549.1"/>
    </source>
</evidence>
<protein>
    <submittedName>
        <fullName evidence="2">5-methylcytosine-specific restriction related enzyme</fullName>
    </submittedName>
</protein>
<dbReference type="EMBL" id="JMCB01000017">
    <property type="protein sequence ID" value="KFE63549.1"/>
    <property type="molecule type" value="Genomic_DNA"/>
</dbReference>
<keyword evidence="3" id="KW-1185">Reference proteome</keyword>
<proteinExistence type="predicted"/>
<evidence type="ECO:0000259" key="1">
    <source>
        <dbReference type="SMART" id="SM00382"/>
    </source>
</evidence>
<dbReference type="SMART" id="SM00382">
    <property type="entry name" value="AAA"/>
    <property type="match status" value="1"/>
</dbReference>